<proteinExistence type="predicted"/>
<dbReference type="InterPro" id="IPR036490">
    <property type="entry name" value="ThsB_TIR-like_sf"/>
</dbReference>
<name>A0A147JCH3_9SPHN</name>
<sequence length="127" mass="14654">MIAMRRSFYNVFISHAWHRSASYDGVVRLLNEQPRFRWRGYSFGGDRLLAGPDERLPTRTLKALIAGRLGRSNCPVLTASVYIDRRRCVQEEIDLAVEMHKPIVAVLALGQKRLPRRLHVYADHVAR</sequence>
<organism evidence="2 3">
    <name type="scientific">Sphingomonas sanguinis</name>
    <dbReference type="NCBI Taxonomy" id="33051"/>
    <lineage>
        <taxon>Bacteria</taxon>
        <taxon>Pseudomonadati</taxon>
        <taxon>Pseudomonadota</taxon>
        <taxon>Alphaproteobacteria</taxon>
        <taxon>Sphingomonadales</taxon>
        <taxon>Sphingomonadaceae</taxon>
        <taxon>Sphingomonas</taxon>
    </lineage>
</organism>
<dbReference type="EMBL" id="LDTC01000012">
    <property type="protein sequence ID" value="KTW17282.1"/>
    <property type="molecule type" value="Genomic_DNA"/>
</dbReference>
<dbReference type="SUPFAM" id="SSF52206">
    <property type="entry name" value="Hypothetical protein MTH538"/>
    <property type="match status" value="1"/>
</dbReference>
<dbReference type="Proteomes" id="UP000074410">
    <property type="component" value="Unassembled WGS sequence"/>
</dbReference>
<evidence type="ECO:0000313" key="2">
    <source>
        <dbReference type="EMBL" id="KTW17282.1"/>
    </source>
</evidence>
<reference evidence="2 3" key="1">
    <citation type="journal article" date="2016" name="Front. Microbiol.">
        <title>Genomic Resource of Rice Seed Associated Bacteria.</title>
        <authorList>
            <person name="Midha S."/>
            <person name="Bansal K."/>
            <person name="Sharma S."/>
            <person name="Kumar N."/>
            <person name="Patil P.P."/>
            <person name="Chaudhry V."/>
            <person name="Patil P.B."/>
        </authorList>
    </citation>
    <scope>NUCLEOTIDE SEQUENCE [LARGE SCALE GENOMIC DNA]</scope>
    <source>
        <strain evidence="2 3">NS258</strain>
    </source>
</reference>
<dbReference type="Gene3D" id="3.40.50.9200">
    <property type="entry name" value="Hypothetical protein MTH538"/>
    <property type="match status" value="1"/>
</dbReference>
<protein>
    <recommendedName>
        <fullName evidence="1">Thoeris protein ThsB TIR-like domain-containing protein</fullName>
    </recommendedName>
</protein>
<accession>A0A147JCH3</accession>
<evidence type="ECO:0000313" key="3">
    <source>
        <dbReference type="Proteomes" id="UP000074410"/>
    </source>
</evidence>
<dbReference type="PATRIC" id="fig|33051.5.peg.437"/>
<evidence type="ECO:0000259" key="1">
    <source>
        <dbReference type="Pfam" id="PF08937"/>
    </source>
</evidence>
<gene>
    <name evidence="2" type="ORF">NS258_02470</name>
</gene>
<dbReference type="AlphaFoldDB" id="A0A147JCH3"/>
<dbReference type="Pfam" id="PF08937">
    <property type="entry name" value="ThsB_TIR"/>
    <property type="match status" value="1"/>
</dbReference>
<dbReference type="InterPro" id="IPR015032">
    <property type="entry name" value="ThsB__TIR-like_domain"/>
</dbReference>
<comment type="caution">
    <text evidence="2">The sequence shown here is derived from an EMBL/GenBank/DDBJ whole genome shotgun (WGS) entry which is preliminary data.</text>
</comment>
<feature type="domain" description="Thoeris protein ThsB TIR-like" evidence="1">
    <location>
        <begin position="12"/>
        <end position="108"/>
    </location>
</feature>